<keyword evidence="1" id="KW-0175">Coiled coil</keyword>
<evidence type="ECO:0000313" key="2">
    <source>
        <dbReference type="EMBL" id="OKL42921.1"/>
    </source>
</evidence>
<protein>
    <submittedName>
        <fullName evidence="2">Uncharacterized protein</fullName>
    </submittedName>
</protein>
<evidence type="ECO:0000256" key="1">
    <source>
        <dbReference type="SAM" id="Coils"/>
    </source>
</evidence>
<reference evidence="2 3" key="1">
    <citation type="submission" date="2016-03" db="EMBL/GenBank/DDBJ databases">
        <title>Genome sequence of Nesiotobacter sp. nov., a moderately halophilic alphaproteobacterium isolated from the Yellow Sea, China.</title>
        <authorList>
            <person name="Zhang G."/>
            <person name="Zhang R."/>
        </authorList>
    </citation>
    <scope>NUCLEOTIDE SEQUENCE [LARGE SCALE GENOMIC DNA]</scope>
    <source>
        <strain evidence="2 3">WB1-6</strain>
    </source>
</reference>
<dbReference type="RefSeq" id="WP_028482387.1">
    <property type="nucleotide sequence ID" value="NZ_LVVZ01000025.1"/>
</dbReference>
<dbReference type="STRING" id="197461.A3843_16315"/>
<organism evidence="2 3">
    <name type="scientific">Pseudovibrio exalbescens</name>
    <dbReference type="NCBI Taxonomy" id="197461"/>
    <lineage>
        <taxon>Bacteria</taxon>
        <taxon>Pseudomonadati</taxon>
        <taxon>Pseudomonadota</taxon>
        <taxon>Alphaproteobacteria</taxon>
        <taxon>Hyphomicrobiales</taxon>
        <taxon>Stappiaceae</taxon>
        <taxon>Pseudovibrio</taxon>
    </lineage>
</organism>
<dbReference type="EMBL" id="LVVZ01000025">
    <property type="protein sequence ID" value="OKL42921.1"/>
    <property type="molecule type" value="Genomic_DNA"/>
</dbReference>
<gene>
    <name evidence="2" type="ORF">A3843_16315</name>
</gene>
<dbReference type="Proteomes" id="UP000185783">
    <property type="component" value="Unassembled WGS sequence"/>
</dbReference>
<dbReference type="AlphaFoldDB" id="A0A1U7JE47"/>
<name>A0A1U7JE47_9HYPH</name>
<feature type="coiled-coil region" evidence="1">
    <location>
        <begin position="83"/>
        <end position="117"/>
    </location>
</feature>
<sequence length="260" mass="29553">MSLTHTEEFNVIAKAQKERALQQDRDDYNNELHGNVTGRIQRFLSREAFEDNQSTHSGKKASTAKLSALDILLLNDPEYAKVHKAALDENRATQAKVTDLQNQIDRVMAKLDKKIADTLDQAITLPDGRKIFMNKAGEVYSTDGELIDPAIVEGYDWNDRPPLEHYLSLTQNRTELIEISDEADTISLRNGERREKLEDSHDPLDHEEIQELRDEEKSDMGRLEQLNNRTKSIDTAISNASTTHEKAPDQEIAVSKLNLF</sequence>
<evidence type="ECO:0000313" key="3">
    <source>
        <dbReference type="Proteomes" id="UP000185783"/>
    </source>
</evidence>
<accession>A0A1U7JE47</accession>
<keyword evidence="3" id="KW-1185">Reference proteome</keyword>
<comment type="caution">
    <text evidence="2">The sequence shown here is derived from an EMBL/GenBank/DDBJ whole genome shotgun (WGS) entry which is preliminary data.</text>
</comment>
<proteinExistence type="predicted"/>